<feature type="region of interest" description="Disordered" evidence="1">
    <location>
        <begin position="1"/>
        <end position="24"/>
    </location>
</feature>
<keyword evidence="3" id="KW-1185">Reference proteome</keyword>
<name>A0AAV9D9Y8_ACOCL</name>
<dbReference type="Proteomes" id="UP001180020">
    <property type="component" value="Unassembled WGS sequence"/>
</dbReference>
<dbReference type="EMBL" id="JAUJYO010000015">
    <property type="protein sequence ID" value="KAK1297664.1"/>
    <property type="molecule type" value="Genomic_DNA"/>
</dbReference>
<proteinExistence type="predicted"/>
<organism evidence="2 3">
    <name type="scientific">Acorus calamus</name>
    <name type="common">Sweet flag</name>
    <dbReference type="NCBI Taxonomy" id="4465"/>
    <lineage>
        <taxon>Eukaryota</taxon>
        <taxon>Viridiplantae</taxon>
        <taxon>Streptophyta</taxon>
        <taxon>Embryophyta</taxon>
        <taxon>Tracheophyta</taxon>
        <taxon>Spermatophyta</taxon>
        <taxon>Magnoliopsida</taxon>
        <taxon>Liliopsida</taxon>
        <taxon>Acoraceae</taxon>
        <taxon>Acorus</taxon>
    </lineage>
</organism>
<gene>
    <name evidence="2" type="ORF">QJS10_CPB15g01197</name>
</gene>
<evidence type="ECO:0000256" key="1">
    <source>
        <dbReference type="SAM" id="MobiDB-lite"/>
    </source>
</evidence>
<evidence type="ECO:0000313" key="2">
    <source>
        <dbReference type="EMBL" id="KAK1297664.1"/>
    </source>
</evidence>
<evidence type="ECO:0000313" key="3">
    <source>
        <dbReference type="Proteomes" id="UP001180020"/>
    </source>
</evidence>
<reference evidence="2" key="1">
    <citation type="journal article" date="2023" name="Nat. Commun.">
        <title>Diploid and tetraploid genomes of Acorus and the evolution of monocots.</title>
        <authorList>
            <person name="Ma L."/>
            <person name="Liu K.W."/>
            <person name="Li Z."/>
            <person name="Hsiao Y.Y."/>
            <person name="Qi Y."/>
            <person name="Fu T."/>
            <person name="Tang G.D."/>
            <person name="Zhang D."/>
            <person name="Sun W.H."/>
            <person name="Liu D.K."/>
            <person name="Li Y."/>
            <person name="Chen G.Z."/>
            <person name="Liu X.D."/>
            <person name="Liao X.Y."/>
            <person name="Jiang Y.T."/>
            <person name="Yu X."/>
            <person name="Hao Y."/>
            <person name="Huang J."/>
            <person name="Zhao X.W."/>
            <person name="Ke S."/>
            <person name="Chen Y.Y."/>
            <person name="Wu W.L."/>
            <person name="Hsu J.L."/>
            <person name="Lin Y.F."/>
            <person name="Huang M.D."/>
            <person name="Li C.Y."/>
            <person name="Huang L."/>
            <person name="Wang Z.W."/>
            <person name="Zhao X."/>
            <person name="Zhong W.Y."/>
            <person name="Peng D.H."/>
            <person name="Ahmad S."/>
            <person name="Lan S."/>
            <person name="Zhang J.S."/>
            <person name="Tsai W.C."/>
            <person name="Van de Peer Y."/>
            <person name="Liu Z.J."/>
        </authorList>
    </citation>
    <scope>NUCLEOTIDE SEQUENCE</scope>
    <source>
        <strain evidence="2">CP</strain>
    </source>
</reference>
<accession>A0AAV9D9Y8</accession>
<protein>
    <submittedName>
        <fullName evidence="2">Uncharacterized protein</fullName>
    </submittedName>
</protein>
<sequence>MAVSHYLSPGISDHAPIRTSLQPPIPLGPRPFKYFEIESSSPVSDLTQATSVTPD</sequence>
<reference evidence="2" key="2">
    <citation type="submission" date="2023-06" db="EMBL/GenBank/DDBJ databases">
        <authorList>
            <person name="Ma L."/>
            <person name="Liu K.-W."/>
            <person name="Li Z."/>
            <person name="Hsiao Y.-Y."/>
            <person name="Qi Y."/>
            <person name="Fu T."/>
            <person name="Tang G."/>
            <person name="Zhang D."/>
            <person name="Sun W.-H."/>
            <person name="Liu D.-K."/>
            <person name="Li Y."/>
            <person name="Chen G.-Z."/>
            <person name="Liu X.-D."/>
            <person name="Liao X.-Y."/>
            <person name="Jiang Y.-T."/>
            <person name="Yu X."/>
            <person name="Hao Y."/>
            <person name="Huang J."/>
            <person name="Zhao X.-W."/>
            <person name="Ke S."/>
            <person name="Chen Y.-Y."/>
            <person name="Wu W.-L."/>
            <person name="Hsu J.-L."/>
            <person name="Lin Y.-F."/>
            <person name="Huang M.-D."/>
            <person name="Li C.-Y."/>
            <person name="Huang L."/>
            <person name="Wang Z.-W."/>
            <person name="Zhao X."/>
            <person name="Zhong W.-Y."/>
            <person name="Peng D.-H."/>
            <person name="Ahmad S."/>
            <person name="Lan S."/>
            <person name="Zhang J.-S."/>
            <person name="Tsai W.-C."/>
            <person name="Van De Peer Y."/>
            <person name="Liu Z.-J."/>
        </authorList>
    </citation>
    <scope>NUCLEOTIDE SEQUENCE</scope>
    <source>
        <strain evidence="2">CP</strain>
        <tissue evidence="2">Leaves</tissue>
    </source>
</reference>
<dbReference type="AlphaFoldDB" id="A0AAV9D9Y8"/>
<comment type="caution">
    <text evidence="2">The sequence shown here is derived from an EMBL/GenBank/DDBJ whole genome shotgun (WGS) entry which is preliminary data.</text>
</comment>